<dbReference type="Proteomes" id="UP000198979">
    <property type="component" value="Unassembled WGS sequence"/>
</dbReference>
<dbReference type="RefSeq" id="WP_091701094.1">
    <property type="nucleotide sequence ID" value="NZ_FOJQ01000008.1"/>
</dbReference>
<comment type="caution">
    <text evidence="6">Lacks conserved residue(s) required for the propagation of feature annotation.</text>
</comment>
<dbReference type="PANTHER" id="PTHR43741:SF7">
    <property type="entry name" value="FMN-DEPENDENT NADH:QUINONE OXIDOREDUCTASE"/>
    <property type="match status" value="1"/>
</dbReference>
<evidence type="ECO:0000256" key="6">
    <source>
        <dbReference type="HAMAP-Rule" id="MF_01216"/>
    </source>
</evidence>
<dbReference type="Pfam" id="PF02525">
    <property type="entry name" value="Flavodoxin_2"/>
    <property type="match status" value="1"/>
</dbReference>
<dbReference type="GO" id="GO:0016652">
    <property type="term" value="F:oxidoreductase activity, acting on NAD(P)H as acceptor"/>
    <property type="evidence" value="ECO:0007669"/>
    <property type="project" value="UniProtKB-UniRule"/>
</dbReference>
<keyword evidence="2 6" id="KW-0288">FMN</keyword>
<feature type="binding site" evidence="6">
    <location>
        <begin position="102"/>
        <end position="105"/>
    </location>
    <ligand>
        <name>FMN</name>
        <dbReference type="ChEBI" id="CHEBI:58210"/>
    </ligand>
</feature>
<proteinExistence type="inferred from homology"/>
<comment type="subunit">
    <text evidence="6">Homodimer.</text>
</comment>
<evidence type="ECO:0000313" key="9">
    <source>
        <dbReference type="Proteomes" id="UP000198979"/>
    </source>
</evidence>
<dbReference type="HAMAP" id="MF_01216">
    <property type="entry name" value="Azoreductase_type1"/>
    <property type="match status" value="1"/>
</dbReference>
<comment type="function">
    <text evidence="6">Also exhibits azoreductase activity. Catalyzes the reductive cleavage of the azo bond in aromatic azo compounds to the corresponding amines.</text>
</comment>
<dbReference type="GO" id="GO:0009055">
    <property type="term" value="F:electron transfer activity"/>
    <property type="evidence" value="ECO:0007669"/>
    <property type="project" value="UniProtKB-UniRule"/>
</dbReference>
<dbReference type="InterPro" id="IPR023048">
    <property type="entry name" value="NADH:quinone_OxRdtase_FMN_depd"/>
</dbReference>
<keyword evidence="3 6" id="KW-0560">Oxidoreductase</keyword>
<dbReference type="GO" id="GO:0016655">
    <property type="term" value="F:oxidoreductase activity, acting on NAD(P)H, quinone or similar compound as acceptor"/>
    <property type="evidence" value="ECO:0007669"/>
    <property type="project" value="InterPro"/>
</dbReference>
<comment type="cofactor">
    <cofactor evidence="6">
        <name>FMN</name>
        <dbReference type="ChEBI" id="CHEBI:58210"/>
    </cofactor>
    <text evidence="6">Binds 1 FMN per subunit.</text>
</comment>
<dbReference type="EMBL" id="FOJQ01000008">
    <property type="protein sequence ID" value="SFA43743.1"/>
    <property type="molecule type" value="Genomic_DNA"/>
</dbReference>
<feature type="binding site" evidence="6">
    <location>
        <begin position="17"/>
        <end position="19"/>
    </location>
    <ligand>
        <name>FMN</name>
        <dbReference type="ChEBI" id="CHEBI:58210"/>
    </ligand>
</feature>
<dbReference type="InterPro" id="IPR029039">
    <property type="entry name" value="Flavoprotein-like_sf"/>
</dbReference>
<evidence type="ECO:0000259" key="7">
    <source>
        <dbReference type="Pfam" id="PF02525"/>
    </source>
</evidence>
<comment type="catalytic activity">
    <reaction evidence="6">
        <text>2 a quinone + NADH + H(+) = 2 a 1,4-benzosemiquinone + NAD(+)</text>
        <dbReference type="Rhea" id="RHEA:65952"/>
        <dbReference type="ChEBI" id="CHEBI:15378"/>
        <dbReference type="ChEBI" id="CHEBI:57540"/>
        <dbReference type="ChEBI" id="CHEBI:57945"/>
        <dbReference type="ChEBI" id="CHEBI:132124"/>
        <dbReference type="ChEBI" id="CHEBI:134225"/>
    </reaction>
</comment>
<feature type="domain" description="Flavodoxin-like fold" evidence="7">
    <location>
        <begin position="3"/>
        <end position="206"/>
    </location>
</feature>
<dbReference type="STRING" id="150248.SAMN05216169_100825"/>
<dbReference type="SUPFAM" id="SSF52218">
    <property type="entry name" value="Flavoproteins"/>
    <property type="match status" value="1"/>
</dbReference>
<dbReference type="NCBIfam" id="NF010075">
    <property type="entry name" value="PRK13556.1"/>
    <property type="match status" value="1"/>
</dbReference>
<dbReference type="PANTHER" id="PTHR43741">
    <property type="entry name" value="FMN-DEPENDENT NADH-AZOREDUCTASE 1"/>
    <property type="match status" value="1"/>
</dbReference>
<comment type="similarity">
    <text evidence="6">Belongs to the azoreductase type 1 family.</text>
</comment>
<keyword evidence="4 6" id="KW-0520">NAD</keyword>
<dbReference type="AlphaFoldDB" id="A0A1I0SWH4"/>
<evidence type="ECO:0000256" key="5">
    <source>
        <dbReference type="ARBA" id="ARBA00048542"/>
    </source>
</evidence>
<keyword evidence="1 6" id="KW-0285">Flavoprotein</keyword>
<dbReference type="EC" id="1.7.1.17" evidence="6"/>
<evidence type="ECO:0000256" key="2">
    <source>
        <dbReference type="ARBA" id="ARBA00022643"/>
    </source>
</evidence>
<evidence type="ECO:0000313" key="8">
    <source>
        <dbReference type="EMBL" id="SFA43743.1"/>
    </source>
</evidence>
<dbReference type="OrthoDB" id="9805013at2"/>
<evidence type="ECO:0000256" key="3">
    <source>
        <dbReference type="ARBA" id="ARBA00023002"/>
    </source>
</evidence>
<dbReference type="EC" id="1.6.5.-" evidence="6"/>
<dbReference type="InterPro" id="IPR050104">
    <property type="entry name" value="FMN-dep_NADH:Q_OxRdtase_AzoR1"/>
</dbReference>
<keyword evidence="9" id="KW-1185">Reference proteome</keyword>
<reference evidence="9" key="1">
    <citation type="submission" date="2016-10" db="EMBL/GenBank/DDBJ databases">
        <authorList>
            <person name="Varghese N."/>
            <person name="Submissions S."/>
        </authorList>
    </citation>
    <scope>NUCLEOTIDE SEQUENCE [LARGE SCALE GENOMIC DNA]</scope>
    <source>
        <strain evidence="9">K1</strain>
    </source>
</reference>
<gene>
    <name evidence="6" type="primary">azoR</name>
    <name evidence="8" type="ORF">SAMN05216169_100825</name>
</gene>
<evidence type="ECO:0000256" key="4">
    <source>
        <dbReference type="ARBA" id="ARBA00023027"/>
    </source>
</evidence>
<comment type="function">
    <text evidence="6">Quinone reductase that provides resistance to thiol-specific stress caused by electrophilic quinones.</text>
</comment>
<comment type="catalytic activity">
    <reaction evidence="5">
        <text>N,N-dimethyl-1,4-phenylenediamine + anthranilate + 2 NAD(+) = 2-(4-dimethylaminophenyl)diazenylbenzoate + 2 NADH + 2 H(+)</text>
        <dbReference type="Rhea" id="RHEA:55872"/>
        <dbReference type="ChEBI" id="CHEBI:15378"/>
        <dbReference type="ChEBI" id="CHEBI:15783"/>
        <dbReference type="ChEBI" id="CHEBI:16567"/>
        <dbReference type="ChEBI" id="CHEBI:57540"/>
        <dbReference type="ChEBI" id="CHEBI:57945"/>
        <dbReference type="ChEBI" id="CHEBI:71579"/>
        <dbReference type="EC" id="1.7.1.17"/>
    </reaction>
    <physiologicalReaction direction="right-to-left" evidence="5">
        <dbReference type="Rhea" id="RHEA:55874"/>
    </physiologicalReaction>
</comment>
<protein>
    <recommendedName>
        <fullName evidence="6">FMN dependent NADH:quinone oxidoreductase</fullName>
        <ecNumber evidence="6">1.6.5.-</ecNumber>
    </recommendedName>
    <alternativeName>
        <fullName evidence="6">Azo-dye reductase</fullName>
    </alternativeName>
    <alternativeName>
        <fullName evidence="6">FMN-dependent NADH-azo compound oxidoreductase</fullName>
    </alternativeName>
    <alternativeName>
        <fullName evidence="6">FMN-dependent NADH-azoreductase</fullName>
        <ecNumber evidence="6">1.7.1.17</ecNumber>
    </alternativeName>
</protein>
<name>A0A1I0SWH4_9BACL</name>
<sequence length="211" mass="23889">MAKVLYITANPKQEHESFSLSVGRAFVNAYKQHHPEDEIVELHLYDIDVPYIDADVFSGWGKLQQGQAFDQLNKDEQQKVARINELCEQFMEADKYVFVTPMWNFSFPPKLKAYIDTFCIAGKTFKYTEEGPVGLLKGKKALHIQARGGIYSEGPAKELEFGDRYLRAVLAFVGITDVQTIAVEGMNAFPNEAESIKQQAIERAKEAAKQF</sequence>
<dbReference type="Gene3D" id="3.40.50.360">
    <property type="match status" value="1"/>
</dbReference>
<dbReference type="GO" id="GO:0010181">
    <property type="term" value="F:FMN binding"/>
    <property type="evidence" value="ECO:0007669"/>
    <property type="project" value="UniProtKB-UniRule"/>
</dbReference>
<dbReference type="InterPro" id="IPR003680">
    <property type="entry name" value="Flavodoxin_fold"/>
</dbReference>
<organism evidence="8 9">
    <name type="scientific">Anoxybacillus pushchinoensis</name>
    <dbReference type="NCBI Taxonomy" id="150248"/>
    <lineage>
        <taxon>Bacteria</taxon>
        <taxon>Bacillati</taxon>
        <taxon>Bacillota</taxon>
        <taxon>Bacilli</taxon>
        <taxon>Bacillales</taxon>
        <taxon>Anoxybacillaceae</taxon>
        <taxon>Anoxybacillus</taxon>
    </lineage>
</organism>
<evidence type="ECO:0000256" key="1">
    <source>
        <dbReference type="ARBA" id="ARBA00022630"/>
    </source>
</evidence>
<accession>A0A1I0SWH4</accession>